<comment type="similarity">
    <text evidence="1">Belongs to the ABC transporter superfamily.</text>
</comment>
<dbReference type="PROSITE" id="PS00211">
    <property type="entry name" value="ABC_TRANSPORTER_1"/>
    <property type="match status" value="1"/>
</dbReference>
<dbReference type="Pfam" id="PF00005">
    <property type="entry name" value="ABC_tran"/>
    <property type="match status" value="1"/>
</dbReference>
<dbReference type="PROSITE" id="PS50893">
    <property type="entry name" value="ABC_TRANSPORTER_2"/>
    <property type="match status" value="1"/>
</dbReference>
<evidence type="ECO:0000256" key="2">
    <source>
        <dbReference type="ARBA" id="ARBA00022448"/>
    </source>
</evidence>
<name>A0ABM5TDC9_9ACTN</name>
<accession>A0ABM5TDC9</accession>
<dbReference type="PANTHER" id="PTHR43776">
    <property type="entry name" value="TRANSPORT ATP-BINDING PROTEIN"/>
    <property type="match status" value="1"/>
</dbReference>
<dbReference type="SMART" id="SM00382">
    <property type="entry name" value="AAA"/>
    <property type="match status" value="1"/>
</dbReference>
<evidence type="ECO:0000256" key="1">
    <source>
        <dbReference type="ARBA" id="ARBA00005417"/>
    </source>
</evidence>
<sequence>MPADEPVLRVDDLGVTYRAPDGTRHRVLDGVHLSVPAATVTGVIGETGSGKTTLARAVLGLVTPTAGSVHLDGRDITRLGHRARRALRRQGTIQYVFQDPLRSLDPDLTAAESITEGLAVRREGDAAGRAARAAELLDLVGLDPALADRTPGRLSGGQRQRVAIARALATRPRLLVCDEPVSALDASGRAQILALLGRLRDELGLAVTVISHDLPSMAEVADRVAVLHEGRIVEEGPTRQVLTHAAHPYTELLLDAAPRTLKARLARLPA</sequence>
<dbReference type="InterPro" id="IPR013563">
    <property type="entry name" value="Oligopep_ABC_C"/>
</dbReference>
<dbReference type="Proteomes" id="UP000035366">
    <property type="component" value="Chromosome"/>
</dbReference>
<dbReference type="Pfam" id="PF08352">
    <property type="entry name" value="oligo_HPY"/>
    <property type="match status" value="1"/>
</dbReference>
<dbReference type="SUPFAM" id="SSF52540">
    <property type="entry name" value="P-loop containing nucleoside triphosphate hydrolases"/>
    <property type="match status" value="1"/>
</dbReference>
<evidence type="ECO:0000256" key="3">
    <source>
        <dbReference type="ARBA" id="ARBA00022741"/>
    </source>
</evidence>
<evidence type="ECO:0000313" key="6">
    <source>
        <dbReference type="EMBL" id="AKJ08815.1"/>
    </source>
</evidence>
<dbReference type="InterPro" id="IPR050319">
    <property type="entry name" value="ABC_transp_ATP-bind"/>
</dbReference>
<evidence type="ECO:0000259" key="5">
    <source>
        <dbReference type="PROSITE" id="PS50893"/>
    </source>
</evidence>
<evidence type="ECO:0000256" key="4">
    <source>
        <dbReference type="ARBA" id="ARBA00022840"/>
    </source>
</evidence>
<dbReference type="Gene3D" id="3.40.50.300">
    <property type="entry name" value="P-loop containing nucleotide triphosphate hydrolases"/>
    <property type="match status" value="1"/>
</dbReference>
<dbReference type="RefSeq" id="WP_208896915.1">
    <property type="nucleotide sequence ID" value="NZ_CP011497.1"/>
</dbReference>
<keyword evidence="4" id="KW-0067">ATP-binding</keyword>
<proteinExistence type="inferred from homology"/>
<dbReference type="InterPro" id="IPR027417">
    <property type="entry name" value="P-loop_NTPase"/>
</dbReference>
<dbReference type="InterPro" id="IPR017871">
    <property type="entry name" value="ABC_transporter-like_CS"/>
</dbReference>
<evidence type="ECO:0000313" key="7">
    <source>
        <dbReference type="Proteomes" id="UP000035366"/>
    </source>
</evidence>
<dbReference type="CDD" id="cd03257">
    <property type="entry name" value="ABC_NikE_OppD_transporters"/>
    <property type="match status" value="1"/>
</dbReference>
<feature type="domain" description="ABC transporter" evidence="5">
    <location>
        <begin position="8"/>
        <end position="254"/>
    </location>
</feature>
<organism evidence="6 7">
    <name type="scientific">Streptomyces incarnatus</name>
    <dbReference type="NCBI Taxonomy" id="665007"/>
    <lineage>
        <taxon>Bacteria</taxon>
        <taxon>Bacillati</taxon>
        <taxon>Actinomycetota</taxon>
        <taxon>Actinomycetes</taxon>
        <taxon>Kitasatosporales</taxon>
        <taxon>Streptomycetaceae</taxon>
        <taxon>Streptomyces</taxon>
    </lineage>
</organism>
<dbReference type="InterPro" id="IPR003593">
    <property type="entry name" value="AAA+_ATPase"/>
</dbReference>
<dbReference type="InterPro" id="IPR003439">
    <property type="entry name" value="ABC_transporter-like_ATP-bd"/>
</dbReference>
<keyword evidence="7" id="KW-1185">Reference proteome</keyword>
<keyword evidence="2" id="KW-0813">Transport</keyword>
<dbReference type="PANTHER" id="PTHR43776:SF7">
    <property type="entry name" value="D,D-DIPEPTIDE TRANSPORT ATP-BINDING PROTEIN DDPF-RELATED"/>
    <property type="match status" value="1"/>
</dbReference>
<gene>
    <name evidence="6" type="ORF">ABB07_01815</name>
</gene>
<protein>
    <recommendedName>
        <fullName evidence="5">ABC transporter domain-containing protein</fullName>
    </recommendedName>
</protein>
<keyword evidence="3" id="KW-0547">Nucleotide-binding</keyword>
<reference evidence="6 7" key="1">
    <citation type="journal article" date="2015" name="ISME J.">
        <title>Draft Genome Sequence of Streptomyces incarnatus NRRL8089, which Produces the Nucleoside Antibiotic Sinefungin.</title>
        <authorList>
            <person name="Oshima K."/>
            <person name="Hattori M."/>
            <person name="Shimizu H."/>
            <person name="Fukuda K."/>
            <person name="Nemoto M."/>
            <person name="Inagaki K."/>
            <person name="Tamura T."/>
        </authorList>
    </citation>
    <scope>NUCLEOTIDE SEQUENCE [LARGE SCALE GENOMIC DNA]</scope>
    <source>
        <strain evidence="6 7">NRRL 8089</strain>
    </source>
</reference>
<dbReference type="EMBL" id="CP011497">
    <property type="protein sequence ID" value="AKJ08815.1"/>
    <property type="molecule type" value="Genomic_DNA"/>
</dbReference>